<dbReference type="GO" id="GO:0004114">
    <property type="term" value="F:3',5'-cyclic-nucleotide phosphodiesterase activity"/>
    <property type="evidence" value="ECO:0007669"/>
    <property type="project" value="InterPro"/>
</dbReference>
<reference evidence="8" key="2">
    <citation type="submission" date="2023-02" db="EMBL/GenBank/DDBJ databases">
        <authorList>
            <consortium name="DOE Joint Genome Institute"/>
            <person name="Mondo S.J."/>
            <person name="Chang Y."/>
            <person name="Wang Y."/>
            <person name="Ahrendt S."/>
            <person name="Andreopoulos W."/>
            <person name="Barry K."/>
            <person name="Beard J."/>
            <person name="Benny G.L."/>
            <person name="Blankenship S."/>
            <person name="Bonito G."/>
            <person name="Cuomo C."/>
            <person name="Desiro A."/>
            <person name="Gervers K.A."/>
            <person name="Hundley H."/>
            <person name="Kuo A."/>
            <person name="LaButti K."/>
            <person name="Lang B.F."/>
            <person name="Lipzen A."/>
            <person name="O'Donnell K."/>
            <person name="Pangilinan J."/>
            <person name="Reynolds N."/>
            <person name="Sandor L."/>
            <person name="Smith M.W."/>
            <person name="Tsang A."/>
            <person name="Grigoriev I.V."/>
            <person name="Stajich J.E."/>
            <person name="Spatafora J.W."/>
        </authorList>
    </citation>
    <scope>NUCLEOTIDE SEQUENCE</scope>
    <source>
        <strain evidence="8">RSA 2281</strain>
    </source>
</reference>
<evidence type="ECO:0000256" key="4">
    <source>
        <dbReference type="RuleBase" id="RU363067"/>
    </source>
</evidence>
<accession>A0AAD5JWT6</accession>
<dbReference type="SUPFAM" id="SSF52172">
    <property type="entry name" value="CheY-like"/>
    <property type="match status" value="1"/>
</dbReference>
<evidence type="ECO:0000313" key="9">
    <source>
        <dbReference type="Proteomes" id="UP001209540"/>
    </source>
</evidence>
<feature type="compositionally biased region" description="Acidic residues" evidence="5">
    <location>
        <begin position="593"/>
        <end position="603"/>
    </location>
</feature>
<evidence type="ECO:0000256" key="2">
    <source>
        <dbReference type="ARBA" id="ARBA00022801"/>
    </source>
</evidence>
<dbReference type="CDD" id="cd00077">
    <property type="entry name" value="HDc"/>
    <property type="match status" value="1"/>
</dbReference>
<evidence type="ECO:0000259" key="6">
    <source>
        <dbReference type="PROSITE" id="PS50110"/>
    </source>
</evidence>
<dbReference type="EMBL" id="JAIXMP010000019">
    <property type="protein sequence ID" value="KAI9258036.1"/>
    <property type="molecule type" value="Genomic_DNA"/>
</dbReference>
<keyword evidence="9" id="KW-1185">Reference proteome</keyword>
<sequence>MNPSQCSIILVDGCITQQQKGDTLSILQSLYNDVEIVSNSHDALTTLHNRQKRKLSNETKPTLLLIDVDENKMDSNGEIHSKECLGMIKTIMKELHQGNLHDTIPIVCSCREDPEFMLECLCHGAADYIVKPLKTQVIKTLFLNVYRYRISRPQIGTDPSPVYVTTSSPPQQEPGKIWPFFENRLKGVFMKENWLQKTVFDYYAPEPSVRRSSMSSMTSEKTKYLQSRICNWDFLPLDVEDKDLVQSVCLILTQILEHPDLAEFRVSDDEMYTFVFDIYNSYHNSNPYHNFRHAVDVLQSTYYFLCKMGVLEPMDKEITDATSACHQEGYMHRCCSNEDKDELQHHRKLCKDLLQPMDILGLLMASLGHDVGHPGVTNMFMIQSGTPLAVLYNDRSVLESYHSMAFFHLLGKSCFSKLINVKMNSEWKRFRKVVVHCILATDMGMHDDYVQRIEKQAKNWHDYNVNLHDDSVKEQERLTICGALIKCADIGNCARPFPLAKKWAEILAEEFARQGDLEKELGLPILPINERGKVSLGEFQLTFERNIALKLYRAVADVVPGMAFCLDFIYENIDIWQNNQVLDSGLGRSEANTDNDEDEDVDIEDHNTLDNDYDRPTPPAPKRDIEITPYTISSSSSTLPTAPPKENAKKVVSHSTVTTSSLTSDQMVENYHPTSTKHRQDLRESPSALCHCTIQ</sequence>
<keyword evidence="1 4" id="KW-0479">Metal-binding</keyword>
<organism evidence="8 9">
    <name type="scientific">Phascolomyces articulosus</name>
    <dbReference type="NCBI Taxonomy" id="60185"/>
    <lineage>
        <taxon>Eukaryota</taxon>
        <taxon>Fungi</taxon>
        <taxon>Fungi incertae sedis</taxon>
        <taxon>Mucoromycota</taxon>
        <taxon>Mucoromycotina</taxon>
        <taxon>Mucoromycetes</taxon>
        <taxon>Mucorales</taxon>
        <taxon>Lichtheimiaceae</taxon>
        <taxon>Phascolomyces</taxon>
    </lineage>
</organism>
<dbReference type="InterPro" id="IPR011006">
    <property type="entry name" value="CheY-like_superfamily"/>
</dbReference>
<feature type="domain" description="PDEase" evidence="7">
    <location>
        <begin position="209"/>
        <end position="583"/>
    </location>
</feature>
<gene>
    <name evidence="8" type="ORF">BDA99DRAFT_515078</name>
</gene>
<dbReference type="Gene3D" id="3.40.50.2300">
    <property type="match status" value="1"/>
</dbReference>
<feature type="compositionally biased region" description="Basic and acidic residues" evidence="5">
    <location>
        <begin position="604"/>
        <end position="626"/>
    </location>
</feature>
<feature type="modified residue" description="4-aspartylphosphate" evidence="3">
    <location>
        <position position="67"/>
    </location>
</feature>
<comment type="cofactor">
    <cofactor evidence="4">
        <name>a divalent metal cation</name>
        <dbReference type="ChEBI" id="CHEBI:60240"/>
    </cofactor>
    <text evidence="4">Binds 2 divalent metal cations per subunit. Site 1 may preferentially bind zinc ions, while site 2 has a preference for magnesium and/or manganese ions.</text>
</comment>
<dbReference type="GO" id="GO:0000160">
    <property type="term" value="P:phosphorelay signal transduction system"/>
    <property type="evidence" value="ECO:0007669"/>
    <property type="project" value="InterPro"/>
</dbReference>
<proteinExistence type="inferred from homology"/>
<keyword evidence="3" id="KW-0597">Phosphoprotein</keyword>
<evidence type="ECO:0000313" key="8">
    <source>
        <dbReference type="EMBL" id="KAI9258036.1"/>
    </source>
</evidence>
<name>A0AAD5JWT6_9FUNG</name>
<dbReference type="EC" id="3.1.4.-" evidence="4"/>
<dbReference type="InterPro" id="IPR001789">
    <property type="entry name" value="Sig_transdc_resp-reg_receiver"/>
</dbReference>
<protein>
    <recommendedName>
        <fullName evidence="4">Phosphodiesterase</fullName>
        <ecNumber evidence="4">3.1.4.-</ecNumber>
    </recommendedName>
</protein>
<dbReference type="InterPro" id="IPR036971">
    <property type="entry name" value="PDEase_catalytic_dom_sf"/>
</dbReference>
<dbReference type="Gene3D" id="1.10.1300.10">
    <property type="entry name" value="3'5'-cyclic nucleotide phosphodiesterase, catalytic domain"/>
    <property type="match status" value="1"/>
</dbReference>
<comment type="caution">
    <text evidence="8">The sequence shown here is derived from an EMBL/GenBank/DDBJ whole genome shotgun (WGS) entry which is preliminary data.</text>
</comment>
<reference evidence="8" key="1">
    <citation type="journal article" date="2022" name="IScience">
        <title>Evolution of zygomycete secretomes and the origins of terrestrial fungal ecologies.</title>
        <authorList>
            <person name="Chang Y."/>
            <person name="Wang Y."/>
            <person name="Mondo S."/>
            <person name="Ahrendt S."/>
            <person name="Andreopoulos W."/>
            <person name="Barry K."/>
            <person name="Beard J."/>
            <person name="Benny G.L."/>
            <person name="Blankenship S."/>
            <person name="Bonito G."/>
            <person name="Cuomo C."/>
            <person name="Desiro A."/>
            <person name="Gervers K.A."/>
            <person name="Hundley H."/>
            <person name="Kuo A."/>
            <person name="LaButti K."/>
            <person name="Lang B.F."/>
            <person name="Lipzen A."/>
            <person name="O'Donnell K."/>
            <person name="Pangilinan J."/>
            <person name="Reynolds N."/>
            <person name="Sandor L."/>
            <person name="Smith M.E."/>
            <person name="Tsang A."/>
            <person name="Grigoriev I.V."/>
            <person name="Stajich J.E."/>
            <person name="Spatafora J.W."/>
        </authorList>
    </citation>
    <scope>NUCLEOTIDE SEQUENCE</scope>
    <source>
        <strain evidence="8">RSA 2281</strain>
    </source>
</reference>
<dbReference type="GO" id="GO:0046872">
    <property type="term" value="F:metal ion binding"/>
    <property type="evidence" value="ECO:0007669"/>
    <property type="project" value="UniProtKB-KW"/>
</dbReference>
<evidence type="ECO:0000256" key="3">
    <source>
        <dbReference type="PROSITE-ProRule" id="PRU00169"/>
    </source>
</evidence>
<dbReference type="PROSITE" id="PS00126">
    <property type="entry name" value="PDEASE_I_1"/>
    <property type="match status" value="1"/>
</dbReference>
<dbReference type="PANTHER" id="PTHR11347">
    <property type="entry name" value="CYCLIC NUCLEOTIDE PHOSPHODIESTERASE"/>
    <property type="match status" value="1"/>
</dbReference>
<dbReference type="PROSITE" id="PS51845">
    <property type="entry name" value="PDEASE_I_2"/>
    <property type="match status" value="1"/>
</dbReference>
<dbReference type="InterPro" id="IPR003607">
    <property type="entry name" value="HD/PDEase_dom"/>
</dbReference>
<dbReference type="Proteomes" id="UP001209540">
    <property type="component" value="Unassembled WGS sequence"/>
</dbReference>
<feature type="compositionally biased region" description="Low complexity" evidence="5">
    <location>
        <begin position="628"/>
        <end position="640"/>
    </location>
</feature>
<dbReference type="InterPro" id="IPR023174">
    <property type="entry name" value="PDEase_CS"/>
</dbReference>
<dbReference type="PROSITE" id="PS50110">
    <property type="entry name" value="RESPONSE_REGULATORY"/>
    <property type="match status" value="1"/>
</dbReference>
<evidence type="ECO:0000256" key="1">
    <source>
        <dbReference type="ARBA" id="ARBA00022723"/>
    </source>
</evidence>
<keyword evidence="2 4" id="KW-0378">Hydrolase</keyword>
<evidence type="ECO:0000259" key="7">
    <source>
        <dbReference type="PROSITE" id="PS51845"/>
    </source>
</evidence>
<dbReference type="InterPro" id="IPR002073">
    <property type="entry name" value="PDEase_catalytic_dom"/>
</dbReference>
<dbReference type="SUPFAM" id="SSF109604">
    <property type="entry name" value="HD-domain/PDEase-like"/>
    <property type="match status" value="1"/>
</dbReference>
<dbReference type="Pfam" id="PF00233">
    <property type="entry name" value="PDEase_I"/>
    <property type="match status" value="1"/>
</dbReference>
<comment type="similarity">
    <text evidence="4">Belongs to the cyclic nucleotide phosphodiesterase family.</text>
</comment>
<feature type="domain" description="Response regulatory" evidence="6">
    <location>
        <begin position="7"/>
        <end position="146"/>
    </location>
</feature>
<dbReference type="AlphaFoldDB" id="A0AAD5JWT6"/>
<evidence type="ECO:0000256" key="5">
    <source>
        <dbReference type="SAM" id="MobiDB-lite"/>
    </source>
</evidence>
<feature type="region of interest" description="Disordered" evidence="5">
    <location>
        <begin position="587"/>
        <end position="652"/>
    </location>
</feature>